<protein>
    <submittedName>
        <fullName evidence="2">Uncharacterized protein</fullName>
    </submittedName>
</protein>
<accession>A0ABX8E0R1</accession>
<keyword evidence="1" id="KW-1133">Transmembrane helix</keyword>
<evidence type="ECO:0000313" key="3">
    <source>
        <dbReference type="Proteomes" id="UP000678154"/>
    </source>
</evidence>
<name>A0ABX8E0R1_9PSED</name>
<keyword evidence="1" id="KW-0472">Membrane</keyword>
<feature type="transmembrane region" description="Helical" evidence="1">
    <location>
        <begin position="64"/>
        <end position="80"/>
    </location>
</feature>
<dbReference type="Proteomes" id="UP000678154">
    <property type="component" value="Chromosome"/>
</dbReference>
<proteinExistence type="predicted"/>
<gene>
    <name evidence="2" type="ORF">KH389_12870</name>
</gene>
<dbReference type="EMBL" id="CP074676">
    <property type="protein sequence ID" value="QVL21623.1"/>
    <property type="molecule type" value="Genomic_DNA"/>
</dbReference>
<organism evidence="2 3">
    <name type="scientific">Pseudomonas qingdaonensis</name>
    <dbReference type="NCBI Taxonomy" id="2056231"/>
    <lineage>
        <taxon>Bacteria</taxon>
        <taxon>Pseudomonadati</taxon>
        <taxon>Pseudomonadota</taxon>
        <taxon>Gammaproteobacteria</taxon>
        <taxon>Pseudomonadales</taxon>
        <taxon>Pseudomonadaceae</taxon>
        <taxon>Pseudomonas</taxon>
    </lineage>
</organism>
<sequence length="141" mass="15961">MFVVSTLFILVGGLILWLLANSYRGGWSITCRVSDVSDENHEHLEFLATYVMPLVFTDVESKRTVLNLALMIVAIGAIYVKTNKFYSNPTLAILGFKIFKATIHDRGEKQFVVICRGQLTDKSVIRYIRIDNNTCLAKLDK</sequence>
<evidence type="ECO:0000256" key="1">
    <source>
        <dbReference type="SAM" id="Phobius"/>
    </source>
</evidence>
<keyword evidence="1" id="KW-0812">Transmembrane</keyword>
<evidence type="ECO:0000313" key="2">
    <source>
        <dbReference type="EMBL" id="QVL21623.1"/>
    </source>
</evidence>
<dbReference type="InterPro" id="IPR048118">
    <property type="entry name" value="KwaA"/>
</dbReference>
<dbReference type="NCBIfam" id="NF041622">
    <property type="entry name" value="KwaA"/>
    <property type="match status" value="1"/>
</dbReference>
<reference evidence="2 3" key="1">
    <citation type="journal article" date="2016" name="J. Hazard. Mater.">
        <title>A newly isolated Pseudomonas putida S-1 strain for batch-mode-propanethiol degradation and continuous treatment of propanethiol-containing waste gas.</title>
        <authorList>
            <person name="Chen D.Z."/>
            <person name="Sun Y.M."/>
            <person name="Han L.M."/>
            <person name="Chen J."/>
            <person name="Ye J.X."/>
            <person name="Chen J.M."/>
        </authorList>
    </citation>
    <scope>NUCLEOTIDE SEQUENCE [LARGE SCALE GENOMIC DNA]</scope>
    <source>
        <strain evidence="2 3">S-1</strain>
    </source>
</reference>
<keyword evidence="3" id="KW-1185">Reference proteome</keyword>